<comment type="caution">
    <text evidence="2">The sequence shown here is derived from an EMBL/GenBank/DDBJ whole genome shotgun (WGS) entry which is preliminary data.</text>
</comment>
<sequence length="116" mass="12974">ALAVKQHSLSVTKISSGDAGPRGDKTGITARTDRKNSPFWSWVNERHHCATLLFLHSIVRVTEPGERIRLQMAPSDTGSKFCQRPDKNTSSRVGGSVFTCLSRFQNMWLRRQQCSG</sequence>
<accession>A0AAD9CJ45</accession>
<dbReference type="EMBL" id="JASDAP010000006">
    <property type="protein sequence ID" value="KAK1902177.1"/>
    <property type="molecule type" value="Genomic_DNA"/>
</dbReference>
<dbReference type="AlphaFoldDB" id="A0AAD9CJ45"/>
<evidence type="ECO:0000313" key="3">
    <source>
        <dbReference type="Proteomes" id="UP001228049"/>
    </source>
</evidence>
<protein>
    <submittedName>
        <fullName evidence="2">Actin-2</fullName>
    </submittedName>
</protein>
<organism evidence="2 3">
    <name type="scientific">Dissostichus eleginoides</name>
    <name type="common">Patagonian toothfish</name>
    <name type="synonym">Dissostichus amissus</name>
    <dbReference type="NCBI Taxonomy" id="100907"/>
    <lineage>
        <taxon>Eukaryota</taxon>
        <taxon>Metazoa</taxon>
        <taxon>Chordata</taxon>
        <taxon>Craniata</taxon>
        <taxon>Vertebrata</taxon>
        <taxon>Euteleostomi</taxon>
        <taxon>Actinopterygii</taxon>
        <taxon>Neopterygii</taxon>
        <taxon>Teleostei</taxon>
        <taxon>Neoteleostei</taxon>
        <taxon>Acanthomorphata</taxon>
        <taxon>Eupercaria</taxon>
        <taxon>Perciformes</taxon>
        <taxon>Notothenioidei</taxon>
        <taxon>Nototheniidae</taxon>
        <taxon>Dissostichus</taxon>
    </lineage>
</organism>
<name>A0AAD9CJ45_DISEL</name>
<feature type="region of interest" description="Disordered" evidence="1">
    <location>
        <begin position="1"/>
        <end position="31"/>
    </location>
</feature>
<evidence type="ECO:0000256" key="1">
    <source>
        <dbReference type="SAM" id="MobiDB-lite"/>
    </source>
</evidence>
<gene>
    <name evidence="2" type="ORF">KUDE01_005141</name>
</gene>
<feature type="non-terminal residue" evidence="2">
    <location>
        <position position="1"/>
    </location>
</feature>
<dbReference type="Proteomes" id="UP001228049">
    <property type="component" value="Unassembled WGS sequence"/>
</dbReference>
<feature type="non-terminal residue" evidence="2">
    <location>
        <position position="116"/>
    </location>
</feature>
<keyword evidence="3" id="KW-1185">Reference proteome</keyword>
<feature type="compositionally biased region" description="Basic and acidic residues" evidence="1">
    <location>
        <begin position="21"/>
        <end position="31"/>
    </location>
</feature>
<evidence type="ECO:0000313" key="2">
    <source>
        <dbReference type="EMBL" id="KAK1902177.1"/>
    </source>
</evidence>
<reference evidence="2" key="1">
    <citation type="submission" date="2023-04" db="EMBL/GenBank/DDBJ databases">
        <title>Chromosome-level genome of Chaenocephalus aceratus.</title>
        <authorList>
            <person name="Park H."/>
        </authorList>
    </citation>
    <scope>NUCLEOTIDE SEQUENCE</scope>
    <source>
        <strain evidence="2">DE</strain>
        <tissue evidence="2">Muscle</tissue>
    </source>
</reference>
<proteinExistence type="predicted"/>